<organism evidence="1">
    <name type="scientific">Tanacetum cinerariifolium</name>
    <name type="common">Dalmatian daisy</name>
    <name type="synonym">Chrysanthemum cinerariifolium</name>
    <dbReference type="NCBI Taxonomy" id="118510"/>
    <lineage>
        <taxon>Eukaryota</taxon>
        <taxon>Viridiplantae</taxon>
        <taxon>Streptophyta</taxon>
        <taxon>Embryophyta</taxon>
        <taxon>Tracheophyta</taxon>
        <taxon>Spermatophyta</taxon>
        <taxon>Magnoliopsida</taxon>
        <taxon>eudicotyledons</taxon>
        <taxon>Gunneridae</taxon>
        <taxon>Pentapetalae</taxon>
        <taxon>asterids</taxon>
        <taxon>campanulids</taxon>
        <taxon>Asterales</taxon>
        <taxon>Asteraceae</taxon>
        <taxon>Asteroideae</taxon>
        <taxon>Anthemideae</taxon>
        <taxon>Anthemidinae</taxon>
        <taxon>Tanacetum</taxon>
    </lineage>
</organism>
<feature type="non-terminal residue" evidence="1">
    <location>
        <position position="1"/>
    </location>
</feature>
<dbReference type="EMBL" id="BKCJ011147614">
    <property type="protein sequence ID" value="GFC94228.1"/>
    <property type="molecule type" value="Genomic_DNA"/>
</dbReference>
<dbReference type="AlphaFoldDB" id="A0A699SAX3"/>
<accession>A0A699SAX3</accession>
<name>A0A699SAX3_TANCI</name>
<protein>
    <submittedName>
        <fullName evidence="1">Uncharacterized protein</fullName>
    </submittedName>
</protein>
<evidence type="ECO:0000313" key="1">
    <source>
        <dbReference type="EMBL" id="GFC94228.1"/>
    </source>
</evidence>
<comment type="caution">
    <text evidence="1">The sequence shown here is derived from an EMBL/GenBank/DDBJ whole genome shotgun (WGS) entry which is preliminary data.</text>
</comment>
<sequence length="161" mass="16054">VQRSAVAEAGRAAAQVGVVGSRNDAVAVGVRVAHVAGLGAGLHQRPHPSGVGIGVGINLALVVKHALGLQAVVKRDFAAHVGEGGVADLGQHAAGRDGGAAAQAGHYVVDFREAGRGRTVEDVNLVAVCPRGVAVVGGGILVAHFAVAGPQLQHRYEADVL</sequence>
<reference evidence="1" key="1">
    <citation type="journal article" date="2019" name="Sci. Rep.">
        <title>Draft genome of Tanacetum cinerariifolium, the natural source of mosquito coil.</title>
        <authorList>
            <person name="Yamashiro T."/>
            <person name="Shiraishi A."/>
            <person name="Satake H."/>
            <person name="Nakayama K."/>
        </authorList>
    </citation>
    <scope>NUCLEOTIDE SEQUENCE</scope>
</reference>
<gene>
    <name evidence="1" type="ORF">Tci_866198</name>
</gene>
<feature type="non-terminal residue" evidence="1">
    <location>
        <position position="161"/>
    </location>
</feature>
<proteinExistence type="predicted"/>